<accession>K1RAX8</accession>
<dbReference type="InParanoid" id="K1RAX8"/>
<comment type="cofactor">
    <cofactor evidence="1">
        <name>Zn(2+)</name>
        <dbReference type="ChEBI" id="CHEBI:29105"/>
    </cofactor>
</comment>
<dbReference type="SMART" id="SM01154">
    <property type="entry name" value="DUF1704"/>
    <property type="match status" value="1"/>
</dbReference>
<protein>
    <submittedName>
        <fullName evidence="6">Uncharacterized protein</fullName>
    </submittedName>
</protein>
<feature type="region of interest" description="Disordered" evidence="5">
    <location>
        <begin position="388"/>
        <end position="501"/>
    </location>
</feature>
<feature type="compositionally biased region" description="Polar residues" evidence="5">
    <location>
        <begin position="414"/>
        <end position="423"/>
    </location>
</feature>
<sequence>MTKKYQQRSSSGSKTTNIKNLDQQPAKFATAICPLNLEEQKERFLKHGRLPKFVMKGSEEEIEHLYLKASNQIRFDLFGEAEHILNVVKEKYGDGHTYLDVMYGEKITKDEANNILLDYLKENKLDGAMSLIWCTNLAASARMMWVGPHAKYNKPEARSYSFWIKDTDDNNFIRQWGIRCLADHEIGTHFFRSFNDGLQPWFMDRKRFGVRGLGSLEQLRTEEGLACINTVLNAKVRYLWSSALQYYAACKSAEMTFKQLFDHLTLFVKSPDHRWRLCMRIKRGLIDPNDLGGYGKDQCYFEGAVEILRNIDNIDFQVLMSGKMCVDEVSRCKRLARQDCIRLPAFMRNENKYKKNLRAIAALNGLNTVRPSIQPPLAYIQRLKRGRRIGPENSRKVRKKYRKGKGGKFRVKGQNSDSFSSEATESDCEDGSCTSLHSKVESEDARSEQKVQRFLMESRVDSGISSDHSLPQHDAGLDPFDAKSEGSYNNNAVGSESSLTTCSSPPLLSGSMWSLKSTATTTNSNVCTTVIHEDENTEQWSNRSESVREGLPSPPPKLLTRRAKSACNRLPSNLKRN</sequence>
<dbReference type="AlphaFoldDB" id="K1RAX8"/>
<evidence type="ECO:0000256" key="4">
    <source>
        <dbReference type="ARBA" id="ARBA00023049"/>
    </source>
</evidence>
<organism evidence="6">
    <name type="scientific">Magallana gigas</name>
    <name type="common">Pacific oyster</name>
    <name type="synonym">Crassostrea gigas</name>
    <dbReference type="NCBI Taxonomy" id="29159"/>
    <lineage>
        <taxon>Eukaryota</taxon>
        <taxon>Metazoa</taxon>
        <taxon>Spiralia</taxon>
        <taxon>Lophotrochozoa</taxon>
        <taxon>Mollusca</taxon>
        <taxon>Bivalvia</taxon>
        <taxon>Autobranchia</taxon>
        <taxon>Pteriomorphia</taxon>
        <taxon>Ostreida</taxon>
        <taxon>Ostreoidea</taxon>
        <taxon>Ostreidae</taxon>
        <taxon>Magallana</taxon>
    </lineage>
</organism>
<dbReference type="GO" id="GO:0008237">
    <property type="term" value="F:metallopeptidase activity"/>
    <property type="evidence" value="ECO:0007669"/>
    <property type="project" value="UniProtKB-KW"/>
</dbReference>
<feature type="compositionally biased region" description="Polar residues" evidence="5">
    <location>
        <begin position="7"/>
        <end position="20"/>
    </location>
</feature>
<feature type="compositionally biased region" description="Basic residues" evidence="5">
    <location>
        <begin position="396"/>
        <end position="411"/>
    </location>
</feature>
<proteinExistence type="predicted"/>
<evidence type="ECO:0000313" key="6">
    <source>
        <dbReference type="EMBL" id="EKC40814.1"/>
    </source>
</evidence>
<evidence type="ECO:0000256" key="5">
    <source>
        <dbReference type="SAM" id="MobiDB-lite"/>
    </source>
</evidence>
<feature type="region of interest" description="Disordered" evidence="5">
    <location>
        <begin position="532"/>
        <end position="577"/>
    </location>
</feature>
<evidence type="ECO:0000256" key="3">
    <source>
        <dbReference type="ARBA" id="ARBA00022801"/>
    </source>
</evidence>
<feature type="compositionally biased region" description="Basic and acidic residues" evidence="5">
    <location>
        <begin position="438"/>
        <end position="460"/>
    </location>
</feature>
<name>K1RAX8_MAGGI</name>
<dbReference type="PANTHER" id="PTHR31817:SF5">
    <property type="match status" value="1"/>
</dbReference>
<dbReference type="InterPro" id="IPR012548">
    <property type="entry name" value="MATCAP"/>
</dbReference>
<dbReference type="Pfam" id="PF08014">
    <property type="entry name" value="MATCAP"/>
    <property type="match status" value="1"/>
</dbReference>
<feature type="region of interest" description="Disordered" evidence="5">
    <location>
        <begin position="1"/>
        <end position="20"/>
    </location>
</feature>
<evidence type="ECO:0000256" key="2">
    <source>
        <dbReference type="ARBA" id="ARBA00022670"/>
    </source>
</evidence>
<evidence type="ECO:0000256" key="1">
    <source>
        <dbReference type="ARBA" id="ARBA00001947"/>
    </source>
</evidence>
<keyword evidence="4" id="KW-0482">Metalloprotease</keyword>
<gene>
    <name evidence="6" type="ORF">CGI_10026497</name>
</gene>
<dbReference type="HOGENOM" id="CLU_472708_0_0_1"/>
<keyword evidence="3" id="KW-0378">Hydrolase</keyword>
<dbReference type="EMBL" id="JH818113">
    <property type="protein sequence ID" value="EKC40814.1"/>
    <property type="molecule type" value="Genomic_DNA"/>
</dbReference>
<dbReference type="GO" id="GO:0006508">
    <property type="term" value="P:proteolysis"/>
    <property type="evidence" value="ECO:0007669"/>
    <property type="project" value="UniProtKB-KW"/>
</dbReference>
<keyword evidence="2" id="KW-0645">Protease</keyword>
<reference evidence="6" key="1">
    <citation type="journal article" date="2012" name="Nature">
        <title>The oyster genome reveals stress adaptation and complexity of shell formation.</title>
        <authorList>
            <person name="Zhang G."/>
            <person name="Fang X."/>
            <person name="Guo X."/>
            <person name="Li L."/>
            <person name="Luo R."/>
            <person name="Xu F."/>
            <person name="Yang P."/>
            <person name="Zhang L."/>
            <person name="Wang X."/>
            <person name="Qi H."/>
            <person name="Xiong Z."/>
            <person name="Que H."/>
            <person name="Xie Y."/>
            <person name="Holland P.W."/>
            <person name="Paps J."/>
            <person name="Zhu Y."/>
            <person name="Wu F."/>
            <person name="Chen Y."/>
            <person name="Wang J."/>
            <person name="Peng C."/>
            <person name="Meng J."/>
            <person name="Yang L."/>
            <person name="Liu J."/>
            <person name="Wen B."/>
            <person name="Zhang N."/>
            <person name="Huang Z."/>
            <person name="Zhu Q."/>
            <person name="Feng Y."/>
            <person name="Mount A."/>
            <person name="Hedgecock D."/>
            <person name="Xu Z."/>
            <person name="Liu Y."/>
            <person name="Domazet-Loso T."/>
            <person name="Du Y."/>
            <person name="Sun X."/>
            <person name="Zhang S."/>
            <person name="Liu B."/>
            <person name="Cheng P."/>
            <person name="Jiang X."/>
            <person name="Li J."/>
            <person name="Fan D."/>
            <person name="Wang W."/>
            <person name="Fu W."/>
            <person name="Wang T."/>
            <person name="Wang B."/>
            <person name="Zhang J."/>
            <person name="Peng Z."/>
            <person name="Li Y."/>
            <person name="Li N."/>
            <person name="Wang J."/>
            <person name="Chen M."/>
            <person name="He Y."/>
            <person name="Tan F."/>
            <person name="Song X."/>
            <person name="Zheng Q."/>
            <person name="Huang R."/>
            <person name="Yang H."/>
            <person name="Du X."/>
            <person name="Chen L."/>
            <person name="Yang M."/>
            <person name="Gaffney P.M."/>
            <person name="Wang S."/>
            <person name="Luo L."/>
            <person name="She Z."/>
            <person name="Ming Y."/>
            <person name="Huang W."/>
            <person name="Zhang S."/>
            <person name="Huang B."/>
            <person name="Zhang Y."/>
            <person name="Qu T."/>
            <person name="Ni P."/>
            <person name="Miao G."/>
            <person name="Wang J."/>
            <person name="Wang Q."/>
            <person name="Steinberg C.E."/>
            <person name="Wang H."/>
            <person name="Li N."/>
            <person name="Qian L."/>
            <person name="Zhang G."/>
            <person name="Li Y."/>
            <person name="Yang H."/>
            <person name="Liu X."/>
            <person name="Wang J."/>
            <person name="Yin Y."/>
            <person name="Wang J."/>
        </authorList>
    </citation>
    <scope>NUCLEOTIDE SEQUENCE [LARGE SCALE GENOMIC DNA]</scope>
    <source>
        <strain evidence="6">05x7-T-G4-1.051#20</strain>
    </source>
</reference>
<dbReference type="PANTHER" id="PTHR31817">
    <property type="match status" value="1"/>
</dbReference>